<gene>
    <name evidence="5" type="ORF">KQI88_01185</name>
</gene>
<dbReference type="Pfam" id="PF13534">
    <property type="entry name" value="Fer4_17"/>
    <property type="match status" value="1"/>
</dbReference>
<dbReference type="PROSITE" id="PS00198">
    <property type="entry name" value="4FE4S_FER_1"/>
    <property type="match status" value="1"/>
</dbReference>
<dbReference type="RefSeq" id="WP_216414536.1">
    <property type="nucleotide sequence ID" value="NZ_JAHLQK010000001.1"/>
</dbReference>
<dbReference type="InterPro" id="IPR053135">
    <property type="entry name" value="AKR2_Oxidoreductase"/>
</dbReference>
<dbReference type="InterPro" id="IPR017900">
    <property type="entry name" value="4Fe4S_Fe_S_CS"/>
</dbReference>
<protein>
    <submittedName>
        <fullName evidence="5">Aldo/keto reductase</fullName>
    </submittedName>
</protein>
<keyword evidence="2" id="KW-0408">Iron</keyword>
<sequence length="335" mass="37749">MEVRKLGKTDYNIGVVGFGGIPIQRLDEEEAVRLIDLARKEGINFIDTARGYEASESLIGIGIRGTREHWTIATKSMARDYESMKKDIEISLKNLCCEYIDLYQCHNVRTKDQYDQIMSTNGAYKALDEAMKEGKIKAIGITSHDIGILGNAIETDYFSTIQFPYNAVERQAEDLFKKAKERNIGVIVMKPLAGGAITKGNLALRFILENPNVSVVIPGIDRIEQVAENAAVAKSFIPLNKDERQALEKLAKELGSKFCRRCGYCLPCPQEIDIPTQFLMEGYYTRYDLKEWAATRYSSLPKKASDCIKCGKCETRCPYDLPIREMLKNVTKQLG</sequence>
<evidence type="ECO:0000256" key="2">
    <source>
        <dbReference type="ARBA" id="ARBA00023004"/>
    </source>
</evidence>
<organism evidence="5 6">
    <name type="scientific">Alkaliphilus flagellatus</name>
    <dbReference type="NCBI Taxonomy" id="2841507"/>
    <lineage>
        <taxon>Bacteria</taxon>
        <taxon>Bacillati</taxon>
        <taxon>Bacillota</taxon>
        <taxon>Clostridia</taxon>
        <taxon>Peptostreptococcales</taxon>
        <taxon>Natronincolaceae</taxon>
        <taxon>Alkaliphilus</taxon>
    </lineage>
</organism>
<keyword evidence="3" id="KW-0411">Iron-sulfur</keyword>
<dbReference type="Pfam" id="PF00248">
    <property type="entry name" value="Aldo_ket_red"/>
    <property type="match status" value="1"/>
</dbReference>
<dbReference type="PROSITE" id="PS51379">
    <property type="entry name" value="4FE4S_FER_2"/>
    <property type="match status" value="1"/>
</dbReference>
<dbReference type="InterPro" id="IPR017896">
    <property type="entry name" value="4Fe4S_Fe-S-bd"/>
</dbReference>
<feature type="domain" description="4Fe-4S ferredoxin-type" evidence="4">
    <location>
        <begin position="298"/>
        <end position="327"/>
    </location>
</feature>
<proteinExistence type="predicted"/>
<keyword evidence="6" id="KW-1185">Reference proteome</keyword>
<name>A0ABS6G0Z6_9FIRM</name>
<reference evidence="5 6" key="1">
    <citation type="submission" date="2021-06" db="EMBL/GenBank/DDBJ databases">
        <authorList>
            <person name="Sun Q."/>
            <person name="Li D."/>
        </authorList>
    </citation>
    <scope>NUCLEOTIDE SEQUENCE [LARGE SCALE GENOMIC DNA]</scope>
    <source>
        <strain evidence="5 6">MSJ-5</strain>
    </source>
</reference>
<evidence type="ECO:0000256" key="1">
    <source>
        <dbReference type="ARBA" id="ARBA00022723"/>
    </source>
</evidence>
<dbReference type="PANTHER" id="PTHR43312:SF1">
    <property type="entry name" value="NADP-DEPENDENT OXIDOREDUCTASE DOMAIN-CONTAINING PROTEIN"/>
    <property type="match status" value="1"/>
</dbReference>
<evidence type="ECO:0000313" key="5">
    <source>
        <dbReference type="EMBL" id="MBU5675030.1"/>
    </source>
</evidence>
<dbReference type="EMBL" id="JAHLQK010000001">
    <property type="protein sequence ID" value="MBU5675030.1"/>
    <property type="molecule type" value="Genomic_DNA"/>
</dbReference>
<accession>A0ABS6G0Z6</accession>
<evidence type="ECO:0000313" key="6">
    <source>
        <dbReference type="Proteomes" id="UP000779508"/>
    </source>
</evidence>
<evidence type="ECO:0000256" key="3">
    <source>
        <dbReference type="ARBA" id="ARBA00023014"/>
    </source>
</evidence>
<comment type="caution">
    <text evidence="5">The sequence shown here is derived from an EMBL/GenBank/DDBJ whole genome shotgun (WGS) entry which is preliminary data.</text>
</comment>
<dbReference type="CDD" id="cd19100">
    <property type="entry name" value="AKR_unchar"/>
    <property type="match status" value="1"/>
</dbReference>
<dbReference type="InterPro" id="IPR023210">
    <property type="entry name" value="NADP_OxRdtase_dom"/>
</dbReference>
<dbReference type="PANTHER" id="PTHR43312">
    <property type="entry name" value="D-THREO-ALDOSE 1-DEHYDROGENASE"/>
    <property type="match status" value="1"/>
</dbReference>
<evidence type="ECO:0000259" key="4">
    <source>
        <dbReference type="PROSITE" id="PS51379"/>
    </source>
</evidence>
<keyword evidence="1" id="KW-0479">Metal-binding</keyword>
<dbReference type="Proteomes" id="UP000779508">
    <property type="component" value="Unassembled WGS sequence"/>
</dbReference>